<dbReference type="EMBL" id="KQ971312">
    <property type="protein sequence ID" value="EEZ98254.1"/>
    <property type="molecule type" value="Genomic_DNA"/>
</dbReference>
<sequence length="135" mass="15801">MKGNKRKSEVDVTFLYNRGAVAVKEMFKSETIQSSLKNTHCVLQFIRDVQAAAVADVKWGRRRRRRAKELMVRIAHFVVLFQVTFCRNECYASRRANEAFCHSTRFKENSPEAFKCRKSSREPSSVKFFPLSIFR</sequence>
<name>D6W8U8_TRICA</name>
<keyword evidence="2" id="KW-1185">Reference proteome</keyword>
<accession>D6W8U8</accession>
<evidence type="ECO:0000313" key="2">
    <source>
        <dbReference type="Proteomes" id="UP000007266"/>
    </source>
</evidence>
<reference evidence="1 2" key="1">
    <citation type="journal article" date="2008" name="Nature">
        <title>The genome of the model beetle and pest Tribolium castaneum.</title>
        <authorList>
            <consortium name="Tribolium Genome Sequencing Consortium"/>
            <person name="Richards S."/>
            <person name="Gibbs R.A."/>
            <person name="Weinstock G.M."/>
            <person name="Brown S.J."/>
            <person name="Denell R."/>
            <person name="Beeman R.W."/>
            <person name="Gibbs R."/>
            <person name="Beeman R.W."/>
            <person name="Brown S.J."/>
            <person name="Bucher G."/>
            <person name="Friedrich M."/>
            <person name="Grimmelikhuijzen C.J."/>
            <person name="Klingler M."/>
            <person name="Lorenzen M."/>
            <person name="Richards S."/>
            <person name="Roth S."/>
            <person name="Schroder R."/>
            <person name="Tautz D."/>
            <person name="Zdobnov E.M."/>
            <person name="Muzny D."/>
            <person name="Gibbs R.A."/>
            <person name="Weinstock G.M."/>
            <person name="Attaway T."/>
            <person name="Bell S."/>
            <person name="Buhay C.J."/>
            <person name="Chandrabose M.N."/>
            <person name="Chavez D."/>
            <person name="Clerk-Blankenburg K.P."/>
            <person name="Cree A."/>
            <person name="Dao M."/>
            <person name="Davis C."/>
            <person name="Chacko J."/>
            <person name="Dinh H."/>
            <person name="Dugan-Rocha S."/>
            <person name="Fowler G."/>
            <person name="Garner T.T."/>
            <person name="Garnes J."/>
            <person name="Gnirke A."/>
            <person name="Hawes A."/>
            <person name="Hernandez J."/>
            <person name="Hines S."/>
            <person name="Holder M."/>
            <person name="Hume J."/>
            <person name="Jhangiani S.N."/>
            <person name="Joshi V."/>
            <person name="Khan Z.M."/>
            <person name="Jackson L."/>
            <person name="Kovar C."/>
            <person name="Kowis A."/>
            <person name="Lee S."/>
            <person name="Lewis L.R."/>
            <person name="Margolis J."/>
            <person name="Morgan M."/>
            <person name="Nazareth L.V."/>
            <person name="Nguyen N."/>
            <person name="Okwuonu G."/>
            <person name="Parker D."/>
            <person name="Richards S."/>
            <person name="Ruiz S.J."/>
            <person name="Santibanez J."/>
            <person name="Savard J."/>
            <person name="Scherer S.E."/>
            <person name="Schneider B."/>
            <person name="Sodergren E."/>
            <person name="Tautz D."/>
            <person name="Vattahil S."/>
            <person name="Villasana D."/>
            <person name="White C.S."/>
            <person name="Wright R."/>
            <person name="Park Y."/>
            <person name="Beeman R.W."/>
            <person name="Lord J."/>
            <person name="Oppert B."/>
            <person name="Lorenzen M."/>
            <person name="Brown S."/>
            <person name="Wang L."/>
            <person name="Savard J."/>
            <person name="Tautz D."/>
            <person name="Richards S."/>
            <person name="Weinstock G."/>
            <person name="Gibbs R.A."/>
            <person name="Liu Y."/>
            <person name="Worley K."/>
            <person name="Weinstock G."/>
            <person name="Elsik C.G."/>
            <person name="Reese J.T."/>
            <person name="Elhaik E."/>
            <person name="Landan G."/>
            <person name="Graur D."/>
            <person name="Arensburger P."/>
            <person name="Atkinson P."/>
            <person name="Beeman R.W."/>
            <person name="Beidler J."/>
            <person name="Brown S.J."/>
            <person name="Demuth J.P."/>
            <person name="Drury D.W."/>
            <person name="Du Y.Z."/>
            <person name="Fujiwara H."/>
            <person name="Lorenzen M."/>
            <person name="Maselli V."/>
            <person name="Osanai M."/>
            <person name="Park Y."/>
            <person name="Robertson H.M."/>
            <person name="Tu Z."/>
            <person name="Wang J.J."/>
            <person name="Wang S."/>
            <person name="Richards S."/>
            <person name="Song H."/>
            <person name="Zhang L."/>
            <person name="Sodergren E."/>
            <person name="Werner D."/>
            <person name="Stanke M."/>
            <person name="Morgenstern B."/>
            <person name="Solovyev V."/>
            <person name="Kosarev P."/>
            <person name="Brown G."/>
            <person name="Chen H.C."/>
            <person name="Ermolaeva O."/>
            <person name="Hlavina W."/>
            <person name="Kapustin Y."/>
            <person name="Kiryutin B."/>
            <person name="Kitts P."/>
            <person name="Maglott D."/>
            <person name="Pruitt K."/>
            <person name="Sapojnikov V."/>
            <person name="Souvorov A."/>
            <person name="Mackey A.J."/>
            <person name="Waterhouse R.M."/>
            <person name="Wyder S."/>
            <person name="Zdobnov E.M."/>
            <person name="Zdobnov E.M."/>
            <person name="Wyder S."/>
            <person name="Kriventseva E.V."/>
            <person name="Kadowaki T."/>
            <person name="Bork P."/>
            <person name="Aranda M."/>
            <person name="Bao R."/>
            <person name="Beermann A."/>
            <person name="Berns N."/>
            <person name="Bolognesi R."/>
            <person name="Bonneton F."/>
            <person name="Bopp D."/>
            <person name="Brown S.J."/>
            <person name="Bucher G."/>
            <person name="Butts T."/>
            <person name="Chaumot A."/>
            <person name="Denell R.E."/>
            <person name="Ferrier D.E."/>
            <person name="Friedrich M."/>
            <person name="Gordon C.M."/>
            <person name="Jindra M."/>
            <person name="Klingler M."/>
            <person name="Lan Q."/>
            <person name="Lattorff H.M."/>
            <person name="Laudet V."/>
            <person name="von Levetsow C."/>
            <person name="Liu Z."/>
            <person name="Lutz R."/>
            <person name="Lynch J.A."/>
            <person name="da Fonseca R.N."/>
            <person name="Posnien N."/>
            <person name="Reuter R."/>
            <person name="Roth S."/>
            <person name="Savard J."/>
            <person name="Schinko J.B."/>
            <person name="Schmitt C."/>
            <person name="Schoppmeier M."/>
            <person name="Schroder R."/>
            <person name="Shippy T.D."/>
            <person name="Simonnet F."/>
            <person name="Marques-Souza H."/>
            <person name="Tautz D."/>
            <person name="Tomoyasu Y."/>
            <person name="Trauner J."/>
            <person name="Van der Zee M."/>
            <person name="Vervoort M."/>
            <person name="Wittkopp N."/>
            <person name="Wimmer E.A."/>
            <person name="Yang X."/>
            <person name="Jones A.K."/>
            <person name="Sattelle D.B."/>
            <person name="Ebert P.R."/>
            <person name="Nelson D."/>
            <person name="Scott J.G."/>
            <person name="Beeman R.W."/>
            <person name="Muthukrishnan S."/>
            <person name="Kramer K.J."/>
            <person name="Arakane Y."/>
            <person name="Beeman R.W."/>
            <person name="Zhu Q."/>
            <person name="Hogenkamp D."/>
            <person name="Dixit R."/>
            <person name="Oppert B."/>
            <person name="Jiang H."/>
            <person name="Zou Z."/>
            <person name="Marshall J."/>
            <person name="Elpidina E."/>
            <person name="Vinokurov K."/>
            <person name="Oppert C."/>
            <person name="Zou Z."/>
            <person name="Evans J."/>
            <person name="Lu Z."/>
            <person name="Zhao P."/>
            <person name="Sumathipala N."/>
            <person name="Altincicek B."/>
            <person name="Vilcinskas A."/>
            <person name="Williams M."/>
            <person name="Hultmark D."/>
            <person name="Hetru C."/>
            <person name="Jiang H."/>
            <person name="Grimmelikhuijzen C.J."/>
            <person name="Hauser F."/>
            <person name="Cazzamali G."/>
            <person name="Williamson M."/>
            <person name="Park Y."/>
            <person name="Li B."/>
            <person name="Tanaka Y."/>
            <person name="Predel R."/>
            <person name="Neupert S."/>
            <person name="Schachtner J."/>
            <person name="Verleyen P."/>
            <person name="Raible F."/>
            <person name="Bork P."/>
            <person name="Friedrich M."/>
            <person name="Walden K.K."/>
            <person name="Robertson H.M."/>
            <person name="Angeli S."/>
            <person name="Foret S."/>
            <person name="Bucher G."/>
            <person name="Schuetz S."/>
            <person name="Maleszka R."/>
            <person name="Wimmer E.A."/>
            <person name="Beeman R.W."/>
            <person name="Lorenzen M."/>
            <person name="Tomoyasu Y."/>
            <person name="Miller S.C."/>
            <person name="Grossmann D."/>
            <person name="Bucher G."/>
        </authorList>
    </citation>
    <scope>NUCLEOTIDE SEQUENCE [LARGE SCALE GENOMIC DNA]</scope>
    <source>
        <strain evidence="1 2">Georgia GA2</strain>
    </source>
</reference>
<protein>
    <submittedName>
        <fullName evidence="1">Uncharacterized protein</fullName>
    </submittedName>
</protein>
<organism evidence="1 2">
    <name type="scientific">Tribolium castaneum</name>
    <name type="common">Red flour beetle</name>
    <dbReference type="NCBI Taxonomy" id="7070"/>
    <lineage>
        <taxon>Eukaryota</taxon>
        <taxon>Metazoa</taxon>
        <taxon>Ecdysozoa</taxon>
        <taxon>Arthropoda</taxon>
        <taxon>Hexapoda</taxon>
        <taxon>Insecta</taxon>
        <taxon>Pterygota</taxon>
        <taxon>Neoptera</taxon>
        <taxon>Endopterygota</taxon>
        <taxon>Coleoptera</taxon>
        <taxon>Polyphaga</taxon>
        <taxon>Cucujiformia</taxon>
        <taxon>Tenebrionidae</taxon>
        <taxon>Tenebrionidae incertae sedis</taxon>
        <taxon>Tribolium</taxon>
    </lineage>
</organism>
<dbReference type="HOGENOM" id="CLU_1888459_0_0_1"/>
<evidence type="ECO:0000313" key="1">
    <source>
        <dbReference type="EMBL" id="EEZ98254.1"/>
    </source>
</evidence>
<proteinExistence type="predicted"/>
<dbReference type="Proteomes" id="UP000007266">
    <property type="component" value="Linkage group 2"/>
</dbReference>
<dbReference type="AlphaFoldDB" id="D6W8U8"/>
<reference evidence="1 2" key="2">
    <citation type="journal article" date="2010" name="Nucleic Acids Res.">
        <title>BeetleBase in 2010: revisions to provide comprehensive genomic information for Tribolium castaneum.</title>
        <authorList>
            <person name="Kim H.S."/>
            <person name="Murphy T."/>
            <person name="Xia J."/>
            <person name="Caragea D."/>
            <person name="Park Y."/>
            <person name="Beeman R.W."/>
            <person name="Lorenzen M.D."/>
            <person name="Butcher S."/>
            <person name="Manak J.R."/>
            <person name="Brown S.J."/>
        </authorList>
    </citation>
    <scope>GENOME REANNOTATION</scope>
    <source>
        <strain evidence="1 2">Georgia GA2</strain>
    </source>
</reference>
<gene>
    <name evidence="1" type="primary">GLEAN_00696</name>
    <name evidence="1" type="ORF">TcasGA2_TC000696</name>
</gene>